<name>H1FU94_SULGG</name>
<evidence type="ECO:0000256" key="2">
    <source>
        <dbReference type="ARBA" id="ARBA00022723"/>
    </source>
</evidence>
<dbReference type="AlphaFoldDB" id="H1FU94"/>
<dbReference type="EMBL" id="AFRZ01000001">
    <property type="protein sequence ID" value="EHP28860.1"/>
    <property type="molecule type" value="Genomic_DNA"/>
</dbReference>
<feature type="domain" description="Cytochrome c" evidence="5">
    <location>
        <begin position="65"/>
        <end position="146"/>
    </location>
</feature>
<dbReference type="GO" id="GO:0046872">
    <property type="term" value="F:metal ion binding"/>
    <property type="evidence" value="ECO:0007669"/>
    <property type="project" value="UniProtKB-KW"/>
</dbReference>
<dbReference type="HOGENOM" id="CLU_106585_0_0_7"/>
<gene>
    <name evidence="6" type="ORF">SMGD1_0333</name>
</gene>
<evidence type="ECO:0000256" key="3">
    <source>
        <dbReference type="ARBA" id="ARBA00023004"/>
    </source>
</evidence>
<evidence type="ECO:0000313" key="7">
    <source>
        <dbReference type="Proteomes" id="UP000006431"/>
    </source>
</evidence>
<organism evidence="6 7">
    <name type="scientific">Sulfurimonas gotlandica (strain DSM 19862 / JCM 16533 / GD1)</name>
    <dbReference type="NCBI Taxonomy" id="929558"/>
    <lineage>
        <taxon>Bacteria</taxon>
        <taxon>Pseudomonadati</taxon>
        <taxon>Campylobacterota</taxon>
        <taxon>Epsilonproteobacteria</taxon>
        <taxon>Campylobacterales</taxon>
        <taxon>Sulfurimonadaceae</taxon>
        <taxon>Sulfurimonas</taxon>
    </lineage>
</organism>
<dbReference type="Pfam" id="PF00034">
    <property type="entry name" value="Cytochrom_C"/>
    <property type="match status" value="1"/>
</dbReference>
<sequence length="146" mass="15513">MKIVISMVLALFILGCSEEANKEVQKAEPKQVSKEVAAITKTPLQELVEKQKEVVVKETSVAVVASEVSGKAIFQACAACHGQNAEKAALGKSKVIKGWAALQVTEALNGYKDGTYGGTMKAVMKGQATKLDAEKIKAVSDYISKL</sequence>
<dbReference type="Proteomes" id="UP000006431">
    <property type="component" value="Unassembled WGS sequence"/>
</dbReference>
<accession>H1FU94</accession>
<comment type="caution">
    <text evidence="6">The sequence shown here is derived from an EMBL/GenBank/DDBJ whole genome shotgun (WGS) entry which is preliminary data.</text>
</comment>
<keyword evidence="3 4" id="KW-0408">Iron</keyword>
<dbReference type="GO" id="GO:0020037">
    <property type="term" value="F:heme binding"/>
    <property type="evidence" value="ECO:0007669"/>
    <property type="project" value="InterPro"/>
</dbReference>
<evidence type="ECO:0000256" key="1">
    <source>
        <dbReference type="ARBA" id="ARBA00022617"/>
    </source>
</evidence>
<dbReference type="InterPro" id="IPR009056">
    <property type="entry name" value="Cyt_c-like_dom"/>
</dbReference>
<evidence type="ECO:0000256" key="4">
    <source>
        <dbReference type="PROSITE-ProRule" id="PRU00433"/>
    </source>
</evidence>
<dbReference type="PROSITE" id="PS51007">
    <property type="entry name" value="CYTC"/>
    <property type="match status" value="1"/>
</dbReference>
<dbReference type="STRING" id="929558.SMGD1_0333"/>
<keyword evidence="1 4" id="KW-0349">Heme</keyword>
<evidence type="ECO:0000259" key="5">
    <source>
        <dbReference type="PROSITE" id="PS51007"/>
    </source>
</evidence>
<dbReference type="PROSITE" id="PS51257">
    <property type="entry name" value="PROKAR_LIPOPROTEIN"/>
    <property type="match status" value="1"/>
</dbReference>
<reference evidence="6 7" key="1">
    <citation type="journal article" date="2012" name="Proc. Natl. Acad. Sci. U.S.A.">
        <title>Genome and physiology of a model Epsilonproteobacterium responsible for sulfide detoxification in marine oxygen depletion zones.</title>
        <authorList>
            <person name="Grote J."/>
            <person name="Schott T."/>
            <person name="Bruckner C.G."/>
            <person name="Glockner F.O."/>
            <person name="Jost G."/>
            <person name="Teeling H."/>
            <person name="Labrenz M."/>
            <person name="Jurgens K."/>
        </authorList>
    </citation>
    <scope>NUCLEOTIDE SEQUENCE [LARGE SCALE GENOMIC DNA]</scope>
    <source>
        <strain evidence="6 7">GD1</strain>
    </source>
</reference>
<dbReference type="InterPro" id="IPR036909">
    <property type="entry name" value="Cyt_c-like_dom_sf"/>
</dbReference>
<keyword evidence="2 4" id="KW-0479">Metal-binding</keyword>
<dbReference type="GO" id="GO:0009055">
    <property type="term" value="F:electron transfer activity"/>
    <property type="evidence" value="ECO:0007669"/>
    <property type="project" value="InterPro"/>
</dbReference>
<proteinExistence type="predicted"/>
<dbReference type="RefSeq" id="WP_008340446.1">
    <property type="nucleotide sequence ID" value="NZ_AFRZ01000001.1"/>
</dbReference>
<protein>
    <submittedName>
        <fullName evidence="6">Cytochrome c, class I</fullName>
    </submittedName>
</protein>
<dbReference type="Gene3D" id="1.10.760.10">
    <property type="entry name" value="Cytochrome c-like domain"/>
    <property type="match status" value="1"/>
</dbReference>
<dbReference type="PATRIC" id="fig|929558.5.peg.332"/>
<keyword evidence="7" id="KW-1185">Reference proteome</keyword>
<evidence type="ECO:0000313" key="6">
    <source>
        <dbReference type="EMBL" id="EHP28860.1"/>
    </source>
</evidence>
<dbReference type="SUPFAM" id="SSF46626">
    <property type="entry name" value="Cytochrome c"/>
    <property type="match status" value="1"/>
</dbReference>
<dbReference type="eggNOG" id="COG2863">
    <property type="taxonomic scope" value="Bacteria"/>
</dbReference>